<feature type="compositionally biased region" description="Acidic residues" evidence="1">
    <location>
        <begin position="16"/>
        <end position="26"/>
    </location>
</feature>
<dbReference type="PANTHER" id="PTHR40370">
    <property type="entry name" value="EXPRESSED PROTEIN"/>
    <property type="match status" value="1"/>
</dbReference>
<feature type="compositionally biased region" description="Low complexity" evidence="1">
    <location>
        <begin position="547"/>
        <end position="574"/>
    </location>
</feature>
<dbReference type="AlphaFoldDB" id="A0AAE0HV83"/>
<feature type="region of interest" description="Disordered" evidence="1">
    <location>
        <begin position="718"/>
        <end position="748"/>
    </location>
</feature>
<sequence>MAHHEPFKSLGPLAWEDVDSTSDDALPDLLSSTFTDAQILIDSLPIPSGTATAASVNTPTTGRARSKTESAAASHTVPLASPSGKHQTSDPATSAKIQKEWKECKVKPQDNPLGISVYKLSAKDGKGAWFARRSVHQGLSFDKWKMALEREFAETLARSDRQGSEPGTGNIRGIGAERRVERKVVEGKGAMEMFLVSARFPGPTTPRDFVTLLLMSPTSEDKEEDDTGEKRGKRQPRQFMLVSRPCAHPDCPPRTGFIRGQYESVEVIREIPIDKPLRRVRSSVDINRDALKKKDTDSVAKEAVIRSASKAQAANDDESSRSVSPPPRPASAADVAEVDSEVDAEETEMAIEWLMVTRSDPGGSVPRWMVEKGTPGGITNDAGKFVKWLSATKIVDVVASTKAVDAAINGEIKEESEGEGEGQRDGADRKRSRSAPESTEKGEQNVSQTVRFQTQTQPSHSASSSFSGPQGFYGMISGALGAATSVVASTVAAYVGSAAGTDSEHTDSASSVVSDDESDTSSEQGYVSAEDGETAPAVKAVAEAGDATSIRSSTSSQQNNTLSTTTTATTASTNPKTVAQHEKELRKLQRRRTKAQEKMVREQERLASKKQKDDKESEAQAAALVKLREKHEKEIAKQEEKYQRDLKKLEEKRRAEERKLEERKRKQAEREEKANVQMEMEKLRTERDVAIKEMEILRGQVGELQKQNTMLVARLGKLEASQNQKSESGGNEKEKLEKEKEEVDQLEN</sequence>
<keyword evidence="4" id="KW-1185">Reference proteome</keyword>
<feature type="region of interest" description="Disordered" evidence="1">
    <location>
        <begin position="305"/>
        <end position="344"/>
    </location>
</feature>
<feature type="compositionally biased region" description="Basic and acidic residues" evidence="1">
    <location>
        <begin position="730"/>
        <end position="748"/>
    </location>
</feature>
<evidence type="ECO:0000313" key="4">
    <source>
        <dbReference type="Proteomes" id="UP001283341"/>
    </source>
</evidence>
<dbReference type="SUPFAM" id="SSF55961">
    <property type="entry name" value="Bet v1-like"/>
    <property type="match status" value="1"/>
</dbReference>
<proteinExistence type="predicted"/>
<feature type="domain" description="DUF3074" evidence="2">
    <location>
        <begin position="129"/>
        <end position="389"/>
    </location>
</feature>
<feature type="region of interest" description="Disordered" evidence="1">
    <location>
        <begin position="1"/>
        <end position="26"/>
    </location>
</feature>
<organism evidence="3 4">
    <name type="scientific">Apodospora peruviana</name>
    <dbReference type="NCBI Taxonomy" id="516989"/>
    <lineage>
        <taxon>Eukaryota</taxon>
        <taxon>Fungi</taxon>
        <taxon>Dikarya</taxon>
        <taxon>Ascomycota</taxon>
        <taxon>Pezizomycotina</taxon>
        <taxon>Sordariomycetes</taxon>
        <taxon>Sordariomycetidae</taxon>
        <taxon>Sordariales</taxon>
        <taxon>Lasiosphaeriaceae</taxon>
        <taxon>Apodospora</taxon>
    </lineage>
</organism>
<name>A0AAE0HV83_9PEZI</name>
<feature type="region of interest" description="Disordered" evidence="1">
    <location>
        <begin position="50"/>
        <end position="97"/>
    </location>
</feature>
<feature type="compositionally biased region" description="Basic and acidic residues" evidence="1">
    <location>
        <begin position="411"/>
        <end position="429"/>
    </location>
</feature>
<feature type="compositionally biased region" description="Basic and acidic residues" evidence="1">
    <location>
        <begin position="626"/>
        <end position="679"/>
    </location>
</feature>
<feature type="compositionally biased region" description="Low complexity" evidence="1">
    <location>
        <begin position="453"/>
        <end position="467"/>
    </location>
</feature>
<comment type="caution">
    <text evidence="3">The sequence shown here is derived from an EMBL/GenBank/DDBJ whole genome shotgun (WGS) entry which is preliminary data.</text>
</comment>
<dbReference type="PANTHER" id="PTHR40370:SF1">
    <property type="entry name" value="DUF3074 DOMAIN-CONTAINING PROTEIN"/>
    <property type="match status" value="1"/>
</dbReference>
<gene>
    <name evidence="3" type="ORF">B0H66DRAFT_566316</name>
</gene>
<evidence type="ECO:0000256" key="1">
    <source>
        <dbReference type="SAM" id="MobiDB-lite"/>
    </source>
</evidence>
<feature type="region of interest" description="Disordered" evidence="1">
    <location>
        <begin position="411"/>
        <end position="467"/>
    </location>
</feature>
<dbReference type="EMBL" id="JAUEDM010000007">
    <property type="protein sequence ID" value="KAK3313483.1"/>
    <property type="molecule type" value="Genomic_DNA"/>
</dbReference>
<feature type="region of interest" description="Disordered" evidence="1">
    <location>
        <begin position="215"/>
        <end position="237"/>
    </location>
</feature>
<evidence type="ECO:0000313" key="3">
    <source>
        <dbReference type="EMBL" id="KAK3313483.1"/>
    </source>
</evidence>
<dbReference type="InterPro" id="IPR023393">
    <property type="entry name" value="START-like_dom_sf"/>
</dbReference>
<feature type="compositionally biased region" description="Polar residues" evidence="1">
    <location>
        <begin position="50"/>
        <end position="73"/>
    </location>
</feature>
<feature type="region of interest" description="Disordered" evidence="1">
    <location>
        <begin position="498"/>
        <end position="679"/>
    </location>
</feature>
<dbReference type="Proteomes" id="UP001283341">
    <property type="component" value="Unassembled WGS sequence"/>
</dbReference>
<reference evidence="3" key="1">
    <citation type="journal article" date="2023" name="Mol. Phylogenet. Evol.">
        <title>Genome-scale phylogeny and comparative genomics of the fungal order Sordariales.</title>
        <authorList>
            <person name="Hensen N."/>
            <person name="Bonometti L."/>
            <person name="Westerberg I."/>
            <person name="Brannstrom I.O."/>
            <person name="Guillou S."/>
            <person name="Cros-Aarteil S."/>
            <person name="Calhoun S."/>
            <person name="Haridas S."/>
            <person name="Kuo A."/>
            <person name="Mondo S."/>
            <person name="Pangilinan J."/>
            <person name="Riley R."/>
            <person name="LaButti K."/>
            <person name="Andreopoulos B."/>
            <person name="Lipzen A."/>
            <person name="Chen C."/>
            <person name="Yan M."/>
            <person name="Daum C."/>
            <person name="Ng V."/>
            <person name="Clum A."/>
            <person name="Steindorff A."/>
            <person name="Ohm R.A."/>
            <person name="Martin F."/>
            <person name="Silar P."/>
            <person name="Natvig D.O."/>
            <person name="Lalanne C."/>
            <person name="Gautier V."/>
            <person name="Ament-Velasquez S.L."/>
            <person name="Kruys A."/>
            <person name="Hutchinson M.I."/>
            <person name="Powell A.J."/>
            <person name="Barry K."/>
            <person name="Miller A.N."/>
            <person name="Grigoriev I.V."/>
            <person name="Debuchy R."/>
            <person name="Gladieux P."/>
            <person name="Hiltunen Thoren M."/>
            <person name="Johannesson H."/>
        </authorList>
    </citation>
    <scope>NUCLEOTIDE SEQUENCE</scope>
    <source>
        <strain evidence="3">CBS 118394</strain>
    </source>
</reference>
<accession>A0AAE0HV83</accession>
<dbReference type="Pfam" id="PF11274">
    <property type="entry name" value="DUF3074"/>
    <property type="match status" value="1"/>
</dbReference>
<protein>
    <recommendedName>
        <fullName evidence="2">DUF3074 domain-containing protein</fullName>
    </recommendedName>
</protein>
<evidence type="ECO:0000259" key="2">
    <source>
        <dbReference type="Pfam" id="PF11274"/>
    </source>
</evidence>
<reference evidence="3" key="2">
    <citation type="submission" date="2023-06" db="EMBL/GenBank/DDBJ databases">
        <authorList>
            <consortium name="Lawrence Berkeley National Laboratory"/>
            <person name="Haridas S."/>
            <person name="Hensen N."/>
            <person name="Bonometti L."/>
            <person name="Westerberg I."/>
            <person name="Brannstrom I.O."/>
            <person name="Guillou S."/>
            <person name="Cros-Aarteil S."/>
            <person name="Calhoun S."/>
            <person name="Kuo A."/>
            <person name="Mondo S."/>
            <person name="Pangilinan J."/>
            <person name="Riley R."/>
            <person name="Labutti K."/>
            <person name="Andreopoulos B."/>
            <person name="Lipzen A."/>
            <person name="Chen C."/>
            <person name="Yanf M."/>
            <person name="Daum C."/>
            <person name="Ng V."/>
            <person name="Clum A."/>
            <person name="Steindorff A."/>
            <person name="Ohm R."/>
            <person name="Martin F."/>
            <person name="Silar P."/>
            <person name="Natvig D."/>
            <person name="Lalanne C."/>
            <person name="Gautier V."/>
            <person name="Ament-Velasquez S.L."/>
            <person name="Kruys A."/>
            <person name="Hutchinson M.I."/>
            <person name="Powell A.J."/>
            <person name="Barry K."/>
            <person name="Miller A.N."/>
            <person name="Grigoriev I.V."/>
            <person name="Debuchy R."/>
            <person name="Gladieux P."/>
            <person name="Thoren M.H."/>
            <person name="Johannesson H."/>
        </authorList>
    </citation>
    <scope>NUCLEOTIDE SEQUENCE</scope>
    <source>
        <strain evidence="3">CBS 118394</strain>
    </source>
</reference>
<feature type="compositionally biased region" description="Polar residues" evidence="1">
    <location>
        <begin position="84"/>
        <end position="96"/>
    </location>
</feature>
<dbReference type="Gene3D" id="3.30.530.20">
    <property type="match status" value="1"/>
</dbReference>
<feature type="compositionally biased region" description="Basic and acidic residues" evidence="1">
    <location>
        <begin position="594"/>
        <end position="618"/>
    </location>
</feature>
<dbReference type="InterPro" id="IPR024500">
    <property type="entry name" value="DUF3074"/>
</dbReference>